<keyword evidence="12 14" id="KW-0961">Cell wall biogenesis/degradation</keyword>
<evidence type="ECO:0000259" key="17">
    <source>
        <dbReference type="Pfam" id="PF08245"/>
    </source>
</evidence>
<evidence type="ECO:0000256" key="6">
    <source>
        <dbReference type="ARBA" id="ARBA00022618"/>
    </source>
</evidence>
<dbReference type="InterPro" id="IPR004101">
    <property type="entry name" value="Mur_ligase_C"/>
</dbReference>
<gene>
    <name evidence="14 18" type="primary">murC</name>
    <name evidence="18" type="ORF">IAC10_01625</name>
</gene>
<sequence length="459" mass="50303">MNRQKYYFIAIGGVGMSGLAKYLLENGCEVSGSDVCDGKYVQKVKKLGANVHIGHSADNVPQDCVVIASTAIRQDNPEMIRAKELGLPIYHRSDLLAEISREGKFFLGYSGTHGKTTTSGLSSYVMEKAGLKPSYVVGGIIPELDTNAHCQDGKYFAAELDESDGTIVKYVPNVVVINNLEADHLDFYKNGLQSILETFESFISKMPDDGVVLVNYDCEASKGLHGHKTMTFGLSDGADYQAKNIEYTSDYTSFDVYFKNELLIDLKIILKGRHNVYNALSVLASLHQAGVDLEVVKPHFATFTGMGRRFQKIGVANGAVIYDDYAHHPTEIKAALSSALSFKDKHIIAVFQPHRYTRLKNLWNEFLTAFDGVDKVIVTDVYAASEDKIEGVNSKVFCEDLNKKGVNCEYISGDMKSVANVMFPDLNEKDVVIGLGAGTVTALGKELIALDKELTNVAG</sequence>
<reference evidence="18" key="2">
    <citation type="journal article" date="2021" name="PeerJ">
        <title>Extensive microbial diversity within the chicken gut microbiome revealed by metagenomics and culture.</title>
        <authorList>
            <person name="Gilroy R."/>
            <person name="Ravi A."/>
            <person name="Getino M."/>
            <person name="Pursley I."/>
            <person name="Horton D.L."/>
            <person name="Alikhan N.F."/>
            <person name="Baker D."/>
            <person name="Gharbi K."/>
            <person name="Hall N."/>
            <person name="Watson M."/>
            <person name="Adriaenssens E.M."/>
            <person name="Foster-Nyarko E."/>
            <person name="Jarju S."/>
            <person name="Secka A."/>
            <person name="Antonio M."/>
            <person name="Oren A."/>
            <person name="Chaudhuri R.R."/>
            <person name="La Ragione R."/>
            <person name="Hildebrand F."/>
            <person name="Pallen M.J."/>
        </authorList>
    </citation>
    <scope>NUCLEOTIDE SEQUENCE</scope>
    <source>
        <strain evidence="18">6276</strain>
    </source>
</reference>
<dbReference type="Gene3D" id="3.40.1190.10">
    <property type="entry name" value="Mur-like, catalytic domain"/>
    <property type="match status" value="1"/>
</dbReference>
<dbReference type="GO" id="GO:0051301">
    <property type="term" value="P:cell division"/>
    <property type="evidence" value="ECO:0007669"/>
    <property type="project" value="UniProtKB-KW"/>
</dbReference>
<dbReference type="GO" id="GO:0009252">
    <property type="term" value="P:peptidoglycan biosynthetic process"/>
    <property type="evidence" value="ECO:0007669"/>
    <property type="project" value="UniProtKB-UniRule"/>
</dbReference>
<dbReference type="Proteomes" id="UP000823928">
    <property type="component" value="Unassembled WGS sequence"/>
</dbReference>
<dbReference type="InterPro" id="IPR013221">
    <property type="entry name" value="Mur_ligase_cen"/>
</dbReference>
<evidence type="ECO:0000313" key="19">
    <source>
        <dbReference type="Proteomes" id="UP000823928"/>
    </source>
</evidence>
<dbReference type="HAMAP" id="MF_00046">
    <property type="entry name" value="MurC"/>
    <property type="match status" value="1"/>
</dbReference>
<evidence type="ECO:0000256" key="10">
    <source>
        <dbReference type="ARBA" id="ARBA00022984"/>
    </source>
</evidence>
<evidence type="ECO:0000256" key="2">
    <source>
        <dbReference type="ARBA" id="ARBA00004752"/>
    </source>
</evidence>
<dbReference type="EC" id="6.3.2.8" evidence="3 14"/>
<keyword evidence="4 14" id="KW-0963">Cytoplasm</keyword>
<dbReference type="InterPro" id="IPR036615">
    <property type="entry name" value="Mur_ligase_C_dom_sf"/>
</dbReference>
<keyword evidence="9 14" id="KW-0133">Cell shape</keyword>
<dbReference type="GO" id="GO:0008763">
    <property type="term" value="F:UDP-N-acetylmuramate-L-alanine ligase activity"/>
    <property type="evidence" value="ECO:0007669"/>
    <property type="project" value="UniProtKB-UniRule"/>
</dbReference>
<dbReference type="InterPro" id="IPR050061">
    <property type="entry name" value="MurCDEF_pg_biosynth"/>
</dbReference>
<feature type="domain" description="Mur ligase C-terminal" evidence="16">
    <location>
        <begin position="308"/>
        <end position="438"/>
    </location>
</feature>
<dbReference type="SUPFAM" id="SSF53244">
    <property type="entry name" value="MurD-like peptide ligases, peptide-binding domain"/>
    <property type="match status" value="1"/>
</dbReference>
<organism evidence="18 19">
    <name type="scientific">Candidatus Scatousia excrementigallinarum</name>
    <dbReference type="NCBI Taxonomy" id="2840935"/>
    <lineage>
        <taxon>Bacteria</taxon>
        <taxon>Candidatus Scatousia</taxon>
    </lineage>
</organism>
<keyword evidence="5 14" id="KW-0436">Ligase</keyword>
<accession>A0A9D1EX79</accession>
<dbReference type="EMBL" id="DVIU01000035">
    <property type="protein sequence ID" value="HIS35319.1"/>
    <property type="molecule type" value="Genomic_DNA"/>
</dbReference>
<dbReference type="InterPro" id="IPR036565">
    <property type="entry name" value="Mur-like_cat_sf"/>
</dbReference>
<evidence type="ECO:0000256" key="11">
    <source>
        <dbReference type="ARBA" id="ARBA00023306"/>
    </source>
</evidence>
<evidence type="ECO:0000256" key="5">
    <source>
        <dbReference type="ARBA" id="ARBA00022598"/>
    </source>
</evidence>
<evidence type="ECO:0000256" key="1">
    <source>
        <dbReference type="ARBA" id="ARBA00004496"/>
    </source>
</evidence>
<evidence type="ECO:0000256" key="13">
    <source>
        <dbReference type="ARBA" id="ARBA00047833"/>
    </source>
</evidence>
<dbReference type="AlphaFoldDB" id="A0A9D1EX79"/>
<dbReference type="Gene3D" id="3.40.50.720">
    <property type="entry name" value="NAD(P)-binding Rossmann-like Domain"/>
    <property type="match status" value="1"/>
</dbReference>
<evidence type="ECO:0000256" key="12">
    <source>
        <dbReference type="ARBA" id="ARBA00023316"/>
    </source>
</evidence>
<feature type="domain" description="Mur ligase N-terminal catalytic" evidence="15">
    <location>
        <begin position="5"/>
        <end position="102"/>
    </location>
</feature>
<evidence type="ECO:0000256" key="8">
    <source>
        <dbReference type="ARBA" id="ARBA00022840"/>
    </source>
</evidence>
<evidence type="ECO:0000256" key="14">
    <source>
        <dbReference type="HAMAP-Rule" id="MF_00046"/>
    </source>
</evidence>
<evidence type="ECO:0000256" key="9">
    <source>
        <dbReference type="ARBA" id="ARBA00022960"/>
    </source>
</evidence>
<comment type="pathway">
    <text evidence="2 14">Cell wall biogenesis; peptidoglycan biosynthesis.</text>
</comment>
<evidence type="ECO:0000256" key="4">
    <source>
        <dbReference type="ARBA" id="ARBA00022490"/>
    </source>
</evidence>
<comment type="caution">
    <text evidence="18">The sequence shown here is derived from an EMBL/GenBank/DDBJ whole genome shotgun (WGS) entry which is preliminary data.</text>
</comment>
<dbReference type="InterPro" id="IPR000713">
    <property type="entry name" value="Mur_ligase_N"/>
</dbReference>
<protein>
    <recommendedName>
        <fullName evidence="3 14">UDP-N-acetylmuramate--L-alanine ligase</fullName>
        <ecNumber evidence="3 14">6.3.2.8</ecNumber>
    </recommendedName>
    <alternativeName>
        <fullName evidence="14">UDP-N-acetylmuramoyl-L-alanine synthetase</fullName>
    </alternativeName>
</protein>
<dbReference type="PANTHER" id="PTHR43445">
    <property type="entry name" value="UDP-N-ACETYLMURAMATE--L-ALANINE LIGASE-RELATED"/>
    <property type="match status" value="1"/>
</dbReference>
<dbReference type="GO" id="GO:0008360">
    <property type="term" value="P:regulation of cell shape"/>
    <property type="evidence" value="ECO:0007669"/>
    <property type="project" value="UniProtKB-KW"/>
</dbReference>
<dbReference type="SUPFAM" id="SSF51984">
    <property type="entry name" value="MurCD N-terminal domain"/>
    <property type="match status" value="1"/>
</dbReference>
<comment type="function">
    <text evidence="14">Cell wall formation.</text>
</comment>
<feature type="binding site" evidence="14">
    <location>
        <begin position="111"/>
        <end position="117"/>
    </location>
    <ligand>
        <name>ATP</name>
        <dbReference type="ChEBI" id="CHEBI:30616"/>
    </ligand>
</feature>
<proteinExistence type="inferred from homology"/>
<evidence type="ECO:0000256" key="7">
    <source>
        <dbReference type="ARBA" id="ARBA00022741"/>
    </source>
</evidence>
<dbReference type="Pfam" id="PF08245">
    <property type="entry name" value="Mur_ligase_M"/>
    <property type="match status" value="1"/>
</dbReference>
<dbReference type="Pfam" id="PF02875">
    <property type="entry name" value="Mur_ligase_C"/>
    <property type="match status" value="1"/>
</dbReference>
<keyword evidence="7 14" id="KW-0547">Nucleotide-binding</keyword>
<keyword evidence="11 14" id="KW-0131">Cell cycle</keyword>
<dbReference type="NCBIfam" id="TIGR01082">
    <property type="entry name" value="murC"/>
    <property type="match status" value="1"/>
</dbReference>
<dbReference type="PANTHER" id="PTHR43445:SF3">
    <property type="entry name" value="UDP-N-ACETYLMURAMATE--L-ALANINE LIGASE"/>
    <property type="match status" value="1"/>
</dbReference>
<evidence type="ECO:0000256" key="3">
    <source>
        <dbReference type="ARBA" id="ARBA00012211"/>
    </source>
</evidence>
<feature type="domain" description="Mur ligase central" evidence="17">
    <location>
        <begin position="111"/>
        <end position="285"/>
    </location>
</feature>
<dbReference type="GO" id="GO:0071555">
    <property type="term" value="P:cell wall organization"/>
    <property type="evidence" value="ECO:0007669"/>
    <property type="project" value="UniProtKB-KW"/>
</dbReference>
<keyword evidence="6 14" id="KW-0132">Cell division</keyword>
<keyword evidence="8 14" id="KW-0067">ATP-binding</keyword>
<name>A0A9D1EX79_9BACT</name>
<keyword evidence="10 14" id="KW-0573">Peptidoglycan synthesis</keyword>
<dbReference type="GO" id="GO:0005737">
    <property type="term" value="C:cytoplasm"/>
    <property type="evidence" value="ECO:0007669"/>
    <property type="project" value="UniProtKB-SubCell"/>
</dbReference>
<comment type="subcellular location">
    <subcellularLocation>
        <location evidence="1 14">Cytoplasm</location>
    </subcellularLocation>
</comment>
<dbReference type="Pfam" id="PF01225">
    <property type="entry name" value="Mur_ligase"/>
    <property type="match status" value="1"/>
</dbReference>
<dbReference type="Gene3D" id="3.90.190.20">
    <property type="entry name" value="Mur ligase, C-terminal domain"/>
    <property type="match status" value="1"/>
</dbReference>
<dbReference type="GO" id="GO:0005524">
    <property type="term" value="F:ATP binding"/>
    <property type="evidence" value="ECO:0007669"/>
    <property type="project" value="UniProtKB-UniRule"/>
</dbReference>
<comment type="catalytic activity">
    <reaction evidence="13 14">
        <text>UDP-N-acetyl-alpha-D-muramate + L-alanine + ATP = UDP-N-acetyl-alpha-D-muramoyl-L-alanine + ADP + phosphate + H(+)</text>
        <dbReference type="Rhea" id="RHEA:23372"/>
        <dbReference type="ChEBI" id="CHEBI:15378"/>
        <dbReference type="ChEBI" id="CHEBI:30616"/>
        <dbReference type="ChEBI" id="CHEBI:43474"/>
        <dbReference type="ChEBI" id="CHEBI:57972"/>
        <dbReference type="ChEBI" id="CHEBI:70757"/>
        <dbReference type="ChEBI" id="CHEBI:83898"/>
        <dbReference type="ChEBI" id="CHEBI:456216"/>
        <dbReference type="EC" id="6.3.2.8"/>
    </reaction>
</comment>
<evidence type="ECO:0000259" key="16">
    <source>
        <dbReference type="Pfam" id="PF02875"/>
    </source>
</evidence>
<dbReference type="SUPFAM" id="SSF53623">
    <property type="entry name" value="MurD-like peptide ligases, catalytic domain"/>
    <property type="match status" value="1"/>
</dbReference>
<comment type="similarity">
    <text evidence="14">Belongs to the MurCDEF family.</text>
</comment>
<evidence type="ECO:0000313" key="18">
    <source>
        <dbReference type="EMBL" id="HIS35319.1"/>
    </source>
</evidence>
<reference evidence="18" key="1">
    <citation type="submission" date="2020-10" db="EMBL/GenBank/DDBJ databases">
        <authorList>
            <person name="Gilroy R."/>
        </authorList>
    </citation>
    <scope>NUCLEOTIDE SEQUENCE</scope>
    <source>
        <strain evidence="18">6276</strain>
    </source>
</reference>
<dbReference type="InterPro" id="IPR005758">
    <property type="entry name" value="UDP-N-AcMur_Ala_ligase_MurC"/>
</dbReference>
<evidence type="ECO:0000259" key="15">
    <source>
        <dbReference type="Pfam" id="PF01225"/>
    </source>
</evidence>